<protein>
    <submittedName>
        <fullName evidence="2">Uncharacterized protein</fullName>
    </submittedName>
</protein>
<accession>A0A6J4L454</accession>
<organism evidence="2">
    <name type="scientific">uncultured Friedmanniella sp</name>
    <dbReference type="NCBI Taxonomy" id="335381"/>
    <lineage>
        <taxon>Bacteria</taxon>
        <taxon>Bacillati</taxon>
        <taxon>Actinomycetota</taxon>
        <taxon>Actinomycetes</taxon>
        <taxon>Propionibacteriales</taxon>
        <taxon>Nocardioidaceae</taxon>
        <taxon>Friedmanniella</taxon>
        <taxon>environmental samples</taxon>
    </lineage>
</organism>
<dbReference type="AlphaFoldDB" id="A0A6J4L454"/>
<feature type="compositionally biased region" description="Low complexity" evidence="1">
    <location>
        <begin position="250"/>
        <end position="261"/>
    </location>
</feature>
<evidence type="ECO:0000313" key="2">
    <source>
        <dbReference type="EMBL" id="CAA9321801.1"/>
    </source>
</evidence>
<name>A0A6J4L454_9ACTN</name>
<feature type="compositionally biased region" description="Low complexity" evidence="1">
    <location>
        <begin position="174"/>
        <end position="187"/>
    </location>
</feature>
<feature type="compositionally biased region" description="Basic residues" evidence="1">
    <location>
        <begin position="41"/>
        <end position="52"/>
    </location>
</feature>
<feature type="non-terminal residue" evidence="2">
    <location>
        <position position="261"/>
    </location>
</feature>
<reference evidence="2" key="1">
    <citation type="submission" date="2020-02" db="EMBL/GenBank/DDBJ databases">
        <authorList>
            <person name="Meier V. D."/>
        </authorList>
    </citation>
    <scope>NUCLEOTIDE SEQUENCE</scope>
    <source>
        <strain evidence="2">AVDCRST_MAG48</strain>
    </source>
</reference>
<feature type="compositionally biased region" description="Basic residues" evidence="1">
    <location>
        <begin position="19"/>
        <end position="33"/>
    </location>
</feature>
<feature type="compositionally biased region" description="Low complexity" evidence="1">
    <location>
        <begin position="64"/>
        <end position="73"/>
    </location>
</feature>
<sequence>GRRARRLPRAGRAGGRLGRDRHPHGLPGARRRGDRPAGLPRRLRHPARRGRPTGHPALAGPDVRPGAGRLLGQRGRGRCHPDIPRPHRGAPGDGRRGQGLPARRRARDRPARPAGHAHSAGPALHRRRLQLPRADPRRRHPPLRRPARHLRRHRAARLHRPAGLRRRRRRARPRPAGLHPGAGPAHLQRAHPALQDRRRLPGLAERAAARLRHGRRPAGGPLAPPPRADLPAGRRRGAAPRPRAGRRPDAGPAGRARAGGL</sequence>
<feature type="non-terminal residue" evidence="2">
    <location>
        <position position="1"/>
    </location>
</feature>
<feature type="region of interest" description="Disordered" evidence="1">
    <location>
        <begin position="1"/>
        <end position="199"/>
    </location>
</feature>
<proteinExistence type="predicted"/>
<gene>
    <name evidence="2" type="ORF">AVDCRST_MAG48-2677</name>
</gene>
<feature type="region of interest" description="Disordered" evidence="1">
    <location>
        <begin position="211"/>
        <end position="261"/>
    </location>
</feature>
<evidence type="ECO:0000256" key="1">
    <source>
        <dbReference type="SAM" id="MobiDB-lite"/>
    </source>
</evidence>
<dbReference type="EMBL" id="CADCTS010000382">
    <property type="protein sequence ID" value="CAA9321801.1"/>
    <property type="molecule type" value="Genomic_DNA"/>
</dbReference>
<feature type="compositionally biased region" description="Basic residues" evidence="1">
    <location>
        <begin position="124"/>
        <end position="173"/>
    </location>
</feature>